<feature type="compositionally biased region" description="Polar residues" evidence="1">
    <location>
        <begin position="60"/>
        <end position="73"/>
    </location>
</feature>
<sequence length="130" mass="14976">MSESSRRDIDFPTRLSGNNRGGSILKDETWEMENQRREAEKNGHRKLGAKVHDREHYEPQTGQDQDFQQTIQSHPLLDNPYFDGIADNENPRGDPEALIKAQNARNEQQLQLQRKLGLQPKLGSVPEYKP</sequence>
<dbReference type="AlphaFoldDB" id="A0A0W0WKX1"/>
<feature type="compositionally biased region" description="Low complexity" evidence="1">
    <location>
        <begin position="108"/>
        <end position="123"/>
    </location>
</feature>
<accession>A0A0W0WKX1</accession>
<dbReference type="STRING" id="45070.Lnau_2618"/>
<proteinExistence type="predicted"/>
<dbReference type="PATRIC" id="fig|45070.6.peg.2764"/>
<feature type="region of interest" description="Disordered" evidence="1">
    <location>
        <begin position="1"/>
        <end position="130"/>
    </location>
</feature>
<protein>
    <submittedName>
        <fullName evidence="2">Putative Smr domain protein</fullName>
    </submittedName>
</protein>
<dbReference type="EMBL" id="LNYO01000024">
    <property type="protein sequence ID" value="KTD32970.1"/>
    <property type="molecule type" value="Genomic_DNA"/>
</dbReference>
<name>A0A0W0WKX1_9GAMM</name>
<dbReference type="Proteomes" id="UP000054725">
    <property type="component" value="Unassembled WGS sequence"/>
</dbReference>
<dbReference type="OrthoDB" id="9808881at2"/>
<reference evidence="2 3" key="1">
    <citation type="submission" date="2015-11" db="EMBL/GenBank/DDBJ databases">
        <title>Genomic analysis of 38 Legionella species identifies large and diverse effector repertoires.</title>
        <authorList>
            <person name="Burstein D."/>
            <person name="Amaro F."/>
            <person name="Zusman T."/>
            <person name="Lifshitz Z."/>
            <person name="Cohen O."/>
            <person name="Gilbert J.A."/>
            <person name="Pupko T."/>
            <person name="Shuman H.A."/>
            <person name="Segal G."/>
        </authorList>
    </citation>
    <scope>NUCLEOTIDE SEQUENCE [LARGE SCALE GENOMIC DNA]</scope>
    <source>
        <strain evidence="2 3">ATCC 49506</strain>
    </source>
</reference>
<feature type="compositionally biased region" description="Basic and acidic residues" evidence="1">
    <location>
        <begin position="1"/>
        <end position="11"/>
    </location>
</feature>
<comment type="caution">
    <text evidence="2">The sequence shown here is derived from an EMBL/GenBank/DDBJ whole genome shotgun (WGS) entry which is preliminary data.</text>
</comment>
<keyword evidence="3" id="KW-1185">Reference proteome</keyword>
<evidence type="ECO:0000313" key="2">
    <source>
        <dbReference type="EMBL" id="KTD32970.1"/>
    </source>
</evidence>
<evidence type="ECO:0000313" key="3">
    <source>
        <dbReference type="Proteomes" id="UP000054725"/>
    </source>
</evidence>
<gene>
    <name evidence="2" type="ORF">Lnau_2618</name>
</gene>
<feature type="compositionally biased region" description="Basic and acidic residues" evidence="1">
    <location>
        <begin position="25"/>
        <end position="42"/>
    </location>
</feature>
<organism evidence="2 3">
    <name type="scientific">Legionella nautarum</name>
    <dbReference type="NCBI Taxonomy" id="45070"/>
    <lineage>
        <taxon>Bacteria</taxon>
        <taxon>Pseudomonadati</taxon>
        <taxon>Pseudomonadota</taxon>
        <taxon>Gammaproteobacteria</taxon>
        <taxon>Legionellales</taxon>
        <taxon>Legionellaceae</taxon>
        <taxon>Legionella</taxon>
    </lineage>
</organism>
<dbReference type="RefSeq" id="WP_058505603.1">
    <property type="nucleotide sequence ID" value="NZ_CAAAIF010000007.1"/>
</dbReference>
<evidence type="ECO:0000256" key="1">
    <source>
        <dbReference type="SAM" id="MobiDB-lite"/>
    </source>
</evidence>